<evidence type="ECO:0000313" key="5">
    <source>
        <dbReference type="Proteomes" id="UP001295423"/>
    </source>
</evidence>
<feature type="compositionally biased region" description="Basic and acidic residues" evidence="1">
    <location>
        <begin position="1"/>
        <end position="20"/>
    </location>
</feature>
<evidence type="ECO:0000256" key="1">
    <source>
        <dbReference type="SAM" id="MobiDB-lite"/>
    </source>
</evidence>
<dbReference type="Gene3D" id="2.40.100.10">
    <property type="entry name" value="Cyclophilin-like"/>
    <property type="match status" value="1"/>
</dbReference>
<feature type="region of interest" description="Disordered" evidence="1">
    <location>
        <begin position="1"/>
        <end position="37"/>
    </location>
</feature>
<comment type="caution">
    <text evidence="4">The sequence shown here is derived from an EMBL/GenBank/DDBJ whole genome shotgun (WGS) entry which is preliminary data.</text>
</comment>
<accession>A0AAD2CRE0</accession>
<feature type="domain" description="PPIase cyclophilin-type" evidence="3">
    <location>
        <begin position="126"/>
        <end position="216"/>
    </location>
</feature>
<dbReference type="InterPro" id="IPR002130">
    <property type="entry name" value="Cyclophilin-type_PPIase_dom"/>
</dbReference>
<dbReference type="GO" id="GO:0003755">
    <property type="term" value="F:peptidyl-prolyl cis-trans isomerase activity"/>
    <property type="evidence" value="ECO:0007669"/>
    <property type="project" value="InterPro"/>
</dbReference>
<dbReference type="EMBL" id="CAKOGP040001112">
    <property type="protein sequence ID" value="CAJ1942934.1"/>
    <property type="molecule type" value="Genomic_DNA"/>
</dbReference>
<dbReference type="SUPFAM" id="SSF50891">
    <property type="entry name" value="Cyclophilin-like"/>
    <property type="match status" value="1"/>
</dbReference>
<name>A0AAD2CRE0_9STRA</name>
<keyword evidence="2" id="KW-0812">Transmembrane</keyword>
<evidence type="ECO:0000259" key="3">
    <source>
        <dbReference type="Pfam" id="PF00160"/>
    </source>
</evidence>
<protein>
    <recommendedName>
        <fullName evidence="3">PPIase cyclophilin-type domain-containing protein</fullName>
    </recommendedName>
</protein>
<evidence type="ECO:0000313" key="4">
    <source>
        <dbReference type="EMBL" id="CAJ1942934.1"/>
    </source>
</evidence>
<proteinExistence type="predicted"/>
<feature type="transmembrane region" description="Helical" evidence="2">
    <location>
        <begin position="40"/>
        <end position="59"/>
    </location>
</feature>
<dbReference type="Pfam" id="PF00160">
    <property type="entry name" value="Pro_isomerase"/>
    <property type="match status" value="1"/>
</dbReference>
<sequence>MRCKDFMIRRSRPEVKRSDPDGPSYPSPNGKRDKREKRPATGAFLAFALTLGVIYLTIFKSRSSVRKQISPAAEVISGSSGAGTPNATEIDKDSAIVECIVSTANWKSDEAANGVLRITVDRRAPDSELFLYLVSEGYYDETHIFRVIKGFVAQFGFHPDKEMINWKAKIENKRKVHRSFKAGKINLQNEKGTLTMIKGPSPQIFLNIGDNRRLDKDGTLPVGFVDDYSIYLGEKIYSGYKPGIGQIASIKNGTVSELFPRMSKIEKCSFRE</sequence>
<dbReference type="Proteomes" id="UP001295423">
    <property type="component" value="Unassembled WGS sequence"/>
</dbReference>
<evidence type="ECO:0000256" key="2">
    <source>
        <dbReference type="SAM" id="Phobius"/>
    </source>
</evidence>
<dbReference type="InterPro" id="IPR029000">
    <property type="entry name" value="Cyclophilin-like_dom_sf"/>
</dbReference>
<reference evidence="4" key="1">
    <citation type="submission" date="2023-08" db="EMBL/GenBank/DDBJ databases">
        <authorList>
            <person name="Audoor S."/>
            <person name="Bilcke G."/>
        </authorList>
    </citation>
    <scope>NUCLEOTIDE SEQUENCE</scope>
</reference>
<keyword evidence="2" id="KW-1133">Transmembrane helix</keyword>
<keyword evidence="5" id="KW-1185">Reference proteome</keyword>
<keyword evidence="2" id="KW-0472">Membrane</keyword>
<organism evidence="4 5">
    <name type="scientific">Cylindrotheca closterium</name>
    <dbReference type="NCBI Taxonomy" id="2856"/>
    <lineage>
        <taxon>Eukaryota</taxon>
        <taxon>Sar</taxon>
        <taxon>Stramenopiles</taxon>
        <taxon>Ochrophyta</taxon>
        <taxon>Bacillariophyta</taxon>
        <taxon>Bacillariophyceae</taxon>
        <taxon>Bacillariophycidae</taxon>
        <taxon>Bacillariales</taxon>
        <taxon>Bacillariaceae</taxon>
        <taxon>Cylindrotheca</taxon>
    </lineage>
</organism>
<dbReference type="AlphaFoldDB" id="A0AAD2CRE0"/>
<gene>
    <name evidence="4" type="ORF">CYCCA115_LOCUS8194</name>
</gene>